<dbReference type="OrthoDB" id="5472144at2"/>
<gene>
    <name evidence="1" type="ORF">GPICK_11245</name>
</gene>
<organism evidence="1 2">
    <name type="scientific">Geobacter pickeringii</name>
    <dbReference type="NCBI Taxonomy" id="345632"/>
    <lineage>
        <taxon>Bacteria</taxon>
        <taxon>Pseudomonadati</taxon>
        <taxon>Thermodesulfobacteriota</taxon>
        <taxon>Desulfuromonadia</taxon>
        <taxon>Geobacterales</taxon>
        <taxon>Geobacteraceae</taxon>
        <taxon>Geobacter</taxon>
    </lineage>
</organism>
<proteinExistence type="predicted"/>
<evidence type="ECO:0008006" key="3">
    <source>
        <dbReference type="Google" id="ProtNLM"/>
    </source>
</evidence>
<dbReference type="EMBL" id="CP009788">
    <property type="protein sequence ID" value="AJE03851.1"/>
    <property type="molecule type" value="Genomic_DNA"/>
</dbReference>
<sequence length="81" mass="9269">MIEQGEITRYFQLERRDLVYLKFIVEAYEGLATLSTADRERGIVVISYHRHFAEDLDALLTALGTEIALQEVTGMENLLHA</sequence>
<accession>A0A0B5BIK4</accession>
<keyword evidence="2" id="KW-1185">Reference proteome</keyword>
<dbReference type="RefSeq" id="WP_039743260.1">
    <property type="nucleotide sequence ID" value="NZ_CP009788.1"/>
</dbReference>
<dbReference type="Pfam" id="PF16256">
    <property type="entry name" value="DUF4911"/>
    <property type="match status" value="1"/>
</dbReference>
<dbReference type="AlphaFoldDB" id="A0A0B5BIK4"/>
<evidence type="ECO:0000313" key="1">
    <source>
        <dbReference type="EMBL" id="AJE03851.1"/>
    </source>
</evidence>
<reference evidence="1 2" key="1">
    <citation type="journal article" date="2015" name="Genome Announc.">
        <title>Complete Genome of Geobacter pickeringii G13T, a Metal-Reducing Isolate from Sedimentary Kaolin Deposits.</title>
        <authorList>
            <person name="Badalamenti J.P."/>
            <person name="Bond D.R."/>
        </authorList>
    </citation>
    <scope>NUCLEOTIDE SEQUENCE [LARGE SCALE GENOMIC DNA]</scope>
    <source>
        <strain evidence="1 2">G13</strain>
    </source>
</reference>
<dbReference type="HOGENOM" id="CLU_190608_0_0_7"/>
<dbReference type="KEGG" id="gpi:GPICK_11245"/>
<name>A0A0B5BIK4_9BACT</name>
<dbReference type="Proteomes" id="UP000057609">
    <property type="component" value="Chromosome"/>
</dbReference>
<evidence type="ECO:0000313" key="2">
    <source>
        <dbReference type="Proteomes" id="UP000057609"/>
    </source>
</evidence>
<protein>
    <recommendedName>
        <fullName evidence="3">DUF4911 domain-containing protein</fullName>
    </recommendedName>
</protein>
<dbReference type="STRING" id="345632.GPICK_11245"/>
<dbReference type="InterPro" id="IPR032587">
    <property type="entry name" value="DUF4911"/>
</dbReference>